<sequence>MSNQQNANAARSNYGTDATHFRAVDCTAICDKFCKEALQNMLPEVLATITMCMGAMKPEIQDAWTTLFSVIASLVEEYRLEGEHEQNYRKGHGGHK</sequence>
<name>A0A914WCV2_9BILA</name>
<dbReference type="Proteomes" id="UP000887566">
    <property type="component" value="Unplaced"/>
</dbReference>
<proteinExistence type="predicted"/>
<organism evidence="1 2">
    <name type="scientific">Plectus sambesii</name>
    <dbReference type="NCBI Taxonomy" id="2011161"/>
    <lineage>
        <taxon>Eukaryota</taxon>
        <taxon>Metazoa</taxon>
        <taxon>Ecdysozoa</taxon>
        <taxon>Nematoda</taxon>
        <taxon>Chromadorea</taxon>
        <taxon>Plectida</taxon>
        <taxon>Plectina</taxon>
        <taxon>Plectoidea</taxon>
        <taxon>Plectidae</taxon>
        <taxon>Plectus</taxon>
    </lineage>
</organism>
<protein>
    <submittedName>
        <fullName evidence="2">Uncharacterized protein</fullName>
    </submittedName>
</protein>
<evidence type="ECO:0000313" key="1">
    <source>
        <dbReference type="Proteomes" id="UP000887566"/>
    </source>
</evidence>
<evidence type="ECO:0000313" key="2">
    <source>
        <dbReference type="WBParaSite" id="PSAMB.scaffold3891size16513.g22816.t1"/>
    </source>
</evidence>
<keyword evidence="1" id="KW-1185">Reference proteome</keyword>
<accession>A0A914WCV2</accession>
<dbReference type="WBParaSite" id="PSAMB.scaffold3891size16513.g22816.t1">
    <property type="protein sequence ID" value="PSAMB.scaffold3891size16513.g22816.t1"/>
    <property type="gene ID" value="PSAMB.scaffold3891size16513.g22816"/>
</dbReference>
<reference evidence="2" key="1">
    <citation type="submission" date="2022-11" db="UniProtKB">
        <authorList>
            <consortium name="WormBaseParasite"/>
        </authorList>
    </citation>
    <scope>IDENTIFICATION</scope>
</reference>
<dbReference type="AlphaFoldDB" id="A0A914WCV2"/>